<name>A0A401NJL2_SCYTO</name>
<evidence type="ECO:0000313" key="2">
    <source>
        <dbReference type="Proteomes" id="UP000288216"/>
    </source>
</evidence>
<dbReference type="EMBL" id="BFAA01003743">
    <property type="protein sequence ID" value="GCB61052.1"/>
    <property type="molecule type" value="Genomic_DNA"/>
</dbReference>
<keyword evidence="2" id="KW-1185">Reference proteome</keyword>
<organism evidence="1 2">
    <name type="scientific">Scyliorhinus torazame</name>
    <name type="common">Cloudy catshark</name>
    <name type="synonym">Catulus torazame</name>
    <dbReference type="NCBI Taxonomy" id="75743"/>
    <lineage>
        <taxon>Eukaryota</taxon>
        <taxon>Metazoa</taxon>
        <taxon>Chordata</taxon>
        <taxon>Craniata</taxon>
        <taxon>Vertebrata</taxon>
        <taxon>Chondrichthyes</taxon>
        <taxon>Elasmobranchii</taxon>
        <taxon>Galeomorphii</taxon>
        <taxon>Galeoidea</taxon>
        <taxon>Carcharhiniformes</taxon>
        <taxon>Scyliorhinidae</taxon>
        <taxon>Scyliorhinus</taxon>
    </lineage>
</organism>
<proteinExistence type="predicted"/>
<dbReference type="AlphaFoldDB" id="A0A401NJL2"/>
<protein>
    <submittedName>
        <fullName evidence="1">Uncharacterized protein</fullName>
    </submittedName>
</protein>
<evidence type="ECO:0000313" key="1">
    <source>
        <dbReference type="EMBL" id="GCB61052.1"/>
    </source>
</evidence>
<sequence length="79" mass="8548">MFPSNLPVSTCFPLACDGMGITWGVTPSEAGTPPCLQTLNCRSGWIHHIEDGGKLLCGRNTSTKRPGSGSQFQFPEFYL</sequence>
<reference evidence="1 2" key="1">
    <citation type="journal article" date="2018" name="Nat. Ecol. Evol.">
        <title>Shark genomes provide insights into elasmobranch evolution and the origin of vertebrates.</title>
        <authorList>
            <person name="Hara Y"/>
            <person name="Yamaguchi K"/>
            <person name="Onimaru K"/>
            <person name="Kadota M"/>
            <person name="Koyanagi M"/>
            <person name="Keeley SD"/>
            <person name="Tatsumi K"/>
            <person name="Tanaka K"/>
            <person name="Motone F"/>
            <person name="Kageyama Y"/>
            <person name="Nozu R"/>
            <person name="Adachi N"/>
            <person name="Nishimura O"/>
            <person name="Nakagawa R"/>
            <person name="Tanegashima C"/>
            <person name="Kiyatake I"/>
            <person name="Matsumoto R"/>
            <person name="Murakumo K"/>
            <person name="Nishida K"/>
            <person name="Terakita A"/>
            <person name="Kuratani S"/>
            <person name="Sato K"/>
            <person name="Hyodo S Kuraku.S."/>
        </authorList>
    </citation>
    <scope>NUCLEOTIDE SEQUENCE [LARGE SCALE GENOMIC DNA]</scope>
</reference>
<comment type="caution">
    <text evidence="1">The sequence shown here is derived from an EMBL/GenBank/DDBJ whole genome shotgun (WGS) entry which is preliminary data.</text>
</comment>
<dbReference type="Proteomes" id="UP000288216">
    <property type="component" value="Unassembled WGS sequence"/>
</dbReference>
<gene>
    <name evidence="1" type="ORF">scyTo_0009273</name>
</gene>
<accession>A0A401NJL2</accession>